<feature type="domain" description="Metallo-beta-lactamase" evidence="5">
    <location>
        <begin position="12"/>
        <end position="192"/>
    </location>
</feature>
<evidence type="ECO:0000313" key="6">
    <source>
        <dbReference type="EMBL" id="KMM37842.1"/>
    </source>
</evidence>
<dbReference type="InterPro" id="IPR051453">
    <property type="entry name" value="MBL_Glyoxalase_II"/>
</dbReference>
<evidence type="ECO:0000313" key="7">
    <source>
        <dbReference type="Proteomes" id="UP000035996"/>
    </source>
</evidence>
<dbReference type="EMBL" id="LELK01000001">
    <property type="protein sequence ID" value="KMM37842.1"/>
    <property type="molecule type" value="Genomic_DNA"/>
</dbReference>
<protein>
    <recommendedName>
        <fullName evidence="5">Metallo-beta-lactamase domain-containing protein</fullName>
    </recommendedName>
</protein>
<dbReference type="SMART" id="SM00849">
    <property type="entry name" value="Lactamase_B"/>
    <property type="match status" value="1"/>
</dbReference>
<dbReference type="AlphaFoldDB" id="A0A0J6FU19"/>
<accession>A0A0J6FU19</accession>
<evidence type="ECO:0000256" key="3">
    <source>
        <dbReference type="ARBA" id="ARBA00022801"/>
    </source>
</evidence>
<evidence type="ECO:0000256" key="4">
    <source>
        <dbReference type="ARBA" id="ARBA00022833"/>
    </source>
</evidence>
<comment type="caution">
    <text evidence="6">The sequence shown here is derived from an EMBL/GenBank/DDBJ whole genome shotgun (WGS) entry which is preliminary data.</text>
</comment>
<keyword evidence="3" id="KW-0378">Hydrolase</keyword>
<dbReference type="RefSeq" id="WP_048308915.1">
    <property type="nucleotide sequence ID" value="NZ_CP119526.1"/>
</dbReference>
<organism evidence="6 7">
    <name type="scientific">Guptibacillus hwajinpoensis</name>
    <dbReference type="NCBI Taxonomy" id="208199"/>
    <lineage>
        <taxon>Bacteria</taxon>
        <taxon>Bacillati</taxon>
        <taxon>Bacillota</taxon>
        <taxon>Bacilli</taxon>
        <taxon>Bacillales</taxon>
        <taxon>Guptibacillaceae</taxon>
        <taxon>Guptibacillus</taxon>
    </lineage>
</organism>
<comment type="cofactor">
    <cofactor evidence="1">
        <name>Zn(2+)</name>
        <dbReference type="ChEBI" id="CHEBI:29105"/>
    </cofactor>
</comment>
<keyword evidence="2" id="KW-0479">Metal-binding</keyword>
<dbReference type="Pfam" id="PF00753">
    <property type="entry name" value="Lactamase_B"/>
    <property type="match status" value="1"/>
</dbReference>
<dbReference type="InterPro" id="IPR001279">
    <property type="entry name" value="Metallo-B-lactamas"/>
</dbReference>
<dbReference type="PANTHER" id="PTHR46233">
    <property type="entry name" value="HYDROXYACYLGLUTATHIONE HYDROLASE GLOC"/>
    <property type="match status" value="1"/>
</dbReference>
<evidence type="ECO:0000259" key="5">
    <source>
        <dbReference type="SMART" id="SM00849"/>
    </source>
</evidence>
<dbReference type="GO" id="GO:0016787">
    <property type="term" value="F:hydrolase activity"/>
    <property type="evidence" value="ECO:0007669"/>
    <property type="project" value="UniProtKB-KW"/>
</dbReference>
<evidence type="ECO:0000256" key="2">
    <source>
        <dbReference type="ARBA" id="ARBA00022723"/>
    </source>
</evidence>
<proteinExistence type="predicted"/>
<sequence>MEWKQMPVGPVQANAGLLWNEKNEALLIDPGAEGGRIKRKIEKLELKPIAILLTHAHFDHIGAVDLMRETYKIPVYIHQYEEKWLSDASLNGSKLFPVVENVEGKPADHLIDREGEMTIGSFTFEVLETPGHSPGSVSFYFKEAAIVFSGDALFAGSIGRTDLPGGNQKQLLDSIHNRLLELPEQTIVASGHGPVTTIEQEMVGNPFLNGFSL</sequence>
<dbReference type="OrthoDB" id="9802248at2"/>
<dbReference type="GO" id="GO:0046872">
    <property type="term" value="F:metal ion binding"/>
    <property type="evidence" value="ECO:0007669"/>
    <property type="project" value="UniProtKB-KW"/>
</dbReference>
<dbReference type="SUPFAM" id="SSF56281">
    <property type="entry name" value="Metallo-hydrolase/oxidoreductase"/>
    <property type="match status" value="1"/>
</dbReference>
<dbReference type="STRING" id="157733.AB986_00415"/>
<dbReference type="PATRIC" id="fig|157733.3.peg.2284"/>
<evidence type="ECO:0000256" key="1">
    <source>
        <dbReference type="ARBA" id="ARBA00001947"/>
    </source>
</evidence>
<dbReference type="InterPro" id="IPR036866">
    <property type="entry name" value="RibonucZ/Hydroxyglut_hydro"/>
</dbReference>
<dbReference type="CDD" id="cd06262">
    <property type="entry name" value="metallo-hydrolase-like_MBL-fold"/>
    <property type="match status" value="1"/>
</dbReference>
<keyword evidence="7" id="KW-1185">Reference proteome</keyword>
<gene>
    <name evidence="6" type="ORF">AB986_00415</name>
</gene>
<reference evidence="6" key="1">
    <citation type="submission" date="2015-06" db="EMBL/GenBank/DDBJ databases">
        <authorList>
            <person name="Liu B."/>
            <person name="Wang J."/>
            <person name="Zhu Y."/>
            <person name="Liu G."/>
            <person name="Chen Q."/>
            <person name="Zheng C."/>
            <person name="Che J."/>
            <person name="Ge C."/>
            <person name="Shi H."/>
            <person name="Pan Z."/>
            <person name="Liu X."/>
        </authorList>
    </citation>
    <scope>NUCLEOTIDE SEQUENCE [LARGE SCALE GENOMIC DNA]</scope>
    <source>
        <strain evidence="6">DSM 16346</strain>
    </source>
</reference>
<dbReference type="PANTHER" id="PTHR46233:SF3">
    <property type="entry name" value="HYDROXYACYLGLUTATHIONE HYDROLASE GLOC"/>
    <property type="match status" value="1"/>
</dbReference>
<name>A0A0J6FU19_9BACL</name>
<dbReference type="Proteomes" id="UP000035996">
    <property type="component" value="Unassembled WGS sequence"/>
</dbReference>
<dbReference type="Gene3D" id="3.60.15.10">
    <property type="entry name" value="Ribonuclease Z/Hydroxyacylglutathione hydrolase-like"/>
    <property type="match status" value="1"/>
</dbReference>
<keyword evidence="4" id="KW-0862">Zinc</keyword>